<proteinExistence type="predicted"/>
<dbReference type="Proteomes" id="UP000663873">
    <property type="component" value="Unassembled WGS sequence"/>
</dbReference>
<reference evidence="1" key="1">
    <citation type="submission" date="2021-02" db="EMBL/GenBank/DDBJ databases">
        <authorList>
            <person name="Nowell W R."/>
        </authorList>
    </citation>
    <scope>NUCLEOTIDE SEQUENCE</scope>
</reference>
<gene>
    <name evidence="1" type="ORF">UJA718_LOCUS40734</name>
</gene>
<name>A0A821NLT3_9BILA</name>
<dbReference type="EMBL" id="CAJOBP010045891">
    <property type="protein sequence ID" value="CAF4788743.1"/>
    <property type="molecule type" value="Genomic_DNA"/>
</dbReference>
<keyword evidence="2" id="KW-1185">Reference proteome</keyword>
<accession>A0A821NLT3</accession>
<comment type="caution">
    <text evidence="1">The sequence shown here is derived from an EMBL/GenBank/DDBJ whole genome shotgun (WGS) entry which is preliminary data.</text>
</comment>
<feature type="non-terminal residue" evidence="1">
    <location>
        <position position="99"/>
    </location>
</feature>
<evidence type="ECO:0000313" key="2">
    <source>
        <dbReference type="Proteomes" id="UP000663873"/>
    </source>
</evidence>
<organism evidence="1 2">
    <name type="scientific">Rotaria socialis</name>
    <dbReference type="NCBI Taxonomy" id="392032"/>
    <lineage>
        <taxon>Eukaryota</taxon>
        <taxon>Metazoa</taxon>
        <taxon>Spiralia</taxon>
        <taxon>Gnathifera</taxon>
        <taxon>Rotifera</taxon>
        <taxon>Eurotatoria</taxon>
        <taxon>Bdelloidea</taxon>
        <taxon>Philodinida</taxon>
        <taxon>Philodinidae</taxon>
        <taxon>Rotaria</taxon>
    </lineage>
</organism>
<sequence length="99" mass="11491">MCRESIISIHSVYDNLFHHDQANQSCVHVGLEEKEPQSFTNDQRNIFHRLANLQRILIEHAALEPVLWCINNGFSAKLYNMLAQQQINTYRMLHSIDGA</sequence>
<protein>
    <submittedName>
        <fullName evidence="1">Uncharacterized protein</fullName>
    </submittedName>
</protein>
<evidence type="ECO:0000313" key="1">
    <source>
        <dbReference type="EMBL" id="CAF4788743.1"/>
    </source>
</evidence>
<dbReference type="AlphaFoldDB" id="A0A821NLT3"/>